<dbReference type="EMBL" id="OX395126">
    <property type="protein sequence ID" value="CAI5764507.1"/>
    <property type="molecule type" value="Genomic_DNA"/>
</dbReference>
<evidence type="ECO:0000313" key="2">
    <source>
        <dbReference type="EMBL" id="CAI5764507.1"/>
    </source>
</evidence>
<proteinExistence type="predicted"/>
<feature type="non-terminal residue" evidence="2">
    <location>
        <position position="88"/>
    </location>
</feature>
<sequence length="88" mass="9511">VPGRSQFKLGSQNKTTKTTNIGMTKQQQGTAGGVKVPTHPKAWAKRCQSLKRIQQSSLEVRSFLHLGTTTDKSLSYAATHQITEGGGQ</sequence>
<name>A0AA35JQX8_9SAUR</name>
<reference evidence="2" key="1">
    <citation type="submission" date="2022-12" db="EMBL/GenBank/DDBJ databases">
        <authorList>
            <person name="Alioto T."/>
            <person name="Alioto T."/>
            <person name="Gomez Garrido J."/>
        </authorList>
    </citation>
    <scope>NUCLEOTIDE SEQUENCE</scope>
</reference>
<accession>A0AA35JQX8</accession>
<evidence type="ECO:0000256" key="1">
    <source>
        <dbReference type="SAM" id="MobiDB-lite"/>
    </source>
</evidence>
<feature type="region of interest" description="Disordered" evidence="1">
    <location>
        <begin position="1"/>
        <end position="37"/>
    </location>
</feature>
<keyword evidence="3" id="KW-1185">Reference proteome</keyword>
<protein>
    <submittedName>
        <fullName evidence="2">Uncharacterized protein</fullName>
    </submittedName>
</protein>
<evidence type="ECO:0000313" key="3">
    <source>
        <dbReference type="Proteomes" id="UP001178461"/>
    </source>
</evidence>
<feature type="non-terminal residue" evidence="2">
    <location>
        <position position="1"/>
    </location>
</feature>
<organism evidence="2 3">
    <name type="scientific">Podarcis lilfordi</name>
    <name type="common">Lilford's wall lizard</name>
    <dbReference type="NCBI Taxonomy" id="74358"/>
    <lineage>
        <taxon>Eukaryota</taxon>
        <taxon>Metazoa</taxon>
        <taxon>Chordata</taxon>
        <taxon>Craniata</taxon>
        <taxon>Vertebrata</taxon>
        <taxon>Euteleostomi</taxon>
        <taxon>Lepidosauria</taxon>
        <taxon>Squamata</taxon>
        <taxon>Bifurcata</taxon>
        <taxon>Unidentata</taxon>
        <taxon>Episquamata</taxon>
        <taxon>Laterata</taxon>
        <taxon>Lacertibaenia</taxon>
        <taxon>Lacertidae</taxon>
        <taxon>Podarcis</taxon>
    </lineage>
</organism>
<feature type="compositionally biased region" description="Polar residues" evidence="1">
    <location>
        <begin position="8"/>
        <end position="29"/>
    </location>
</feature>
<gene>
    <name evidence="2" type="ORF">PODLI_1B012194</name>
</gene>
<dbReference type="Proteomes" id="UP001178461">
    <property type="component" value="Chromosome 1"/>
</dbReference>
<dbReference type="AlphaFoldDB" id="A0AA35JQX8"/>